<reference evidence="2 3" key="1">
    <citation type="journal article" date="2011" name="Front. Microbiol.">
        <title>Two Strains of Crocosphaera watsonii with Highly Conserved Genomes are Distinguished by Strain-Specific Features.</title>
        <authorList>
            <person name="Bench S.R."/>
            <person name="Ilikchyan I.N."/>
            <person name="Tripp H.J."/>
            <person name="Zehr J.P."/>
        </authorList>
    </citation>
    <scope>NUCLEOTIDE SEQUENCE [LARGE SCALE GENOMIC DNA]</scope>
    <source>
        <strain evidence="2 3">WH 0003</strain>
    </source>
</reference>
<protein>
    <recommendedName>
        <fullName evidence="4">DUF2281 domain-containing protein</fullName>
    </recommendedName>
</protein>
<comment type="caution">
    <text evidence="2">The sequence shown here is derived from an EMBL/GenBank/DDBJ whole genome shotgun (WGS) entry which is preliminary data.</text>
</comment>
<evidence type="ECO:0000313" key="2">
    <source>
        <dbReference type="EMBL" id="EHJ13644.1"/>
    </source>
</evidence>
<dbReference type="Proteomes" id="UP000003477">
    <property type="component" value="Unassembled WGS sequence"/>
</dbReference>
<dbReference type="EMBL" id="AESD01000255">
    <property type="protein sequence ID" value="EHJ13644.1"/>
    <property type="molecule type" value="Genomic_DNA"/>
</dbReference>
<feature type="region of interest" description="Disordered" evidence="1">
    <location>
        <begin position="58"/>
        <end position="81"/>
    </location>
</feature>
<evidence type="ECO:0008006" key="4">
    <source>
        <dbReference type="Google" id="ProtNLM"/>
    </source>
</evidence>
<dbReference type="GeneID" id="88765444"/>
<dbReference type="RefSeq" id="WP_007310065.1">
    <property type="nucleotide sequence ID" value="NZ_AESD01000255.1"/>
</dbReference>
<dbReference type="PATRIC" id="fig|423471.3.peg.1565"/>
<gene>
    <name evidence="2" type="ORF">CWATWH0003_1675</name>
</gene>
<evidence type="ECO:0000256" key="1">
    <source>
        <dbReference type="SAM" id="MobiDB-lite"/>
    </source>
</evidence>
<dbReference type="AlphaFoldDB" id="G5J2E2"/>
<accession>G5J2E2</accession>
<proteinExistence type="predicted"/>
<sequence>MTQAMIQDTVILNKFHQLTPEQQQQMLDFMDFLLFKKEIKDDTITQIKSKPALAGTQPFEFLGTPEESGIPVDEWNMEHFH</sequence>
<name>G5J2E2_CROWT</name>
<evidence type="ECO:0000313" key="3">
    <source>
        <dbReference type="Proteomes" id="UP000003477"/>
    </source>
</evidence>
<organism evidence="2 3">
    <name type="scientific">Crocosphaera watsonii WH 0003</name>
    <dbReference type="NCBI Taxonomy" id="423471"/>
    <lineage>
        <taxon>Bacteria</taxon>
        <taxon>Bacillati</taxon>
        <taxon>Cyanobacteriota</taxon>
        <taxon>Cyanophyceae</taxon>
        <taxon>Oscillatoriophycideae</taxon>
        <taxon>Chroococcales</taxon>
        <taxon>Aphanothecaceae</taxon>
        <taxon>Crocosphaera</taxon>
    </lineage>
</organism>